<dbReference type="OrthoDB" id="285675at2"/>
<dbReference type="EMBL" id="CP013187">
    <property type="protein sequence ID" value="ALO42696.1"/>
    <property type="molecule type" value="Genomic_DNA"/>
</dbReference>
<dbReference type="STRING" id="161398.PP2015_2199"/>
<evidence type="ECO:0000313" key="1">
    <source>
        <dbReference type="EMBL" id="ALO42696.1"/>
    </source>
</evidence>
<dbReference type="InterPro" id="IPR007581">
    <property type="entry name" value="Endonuclease-V"/>
</dbReference>
<name>A0A0S2K3K1_9GAMM</name>
<keyword evidence="1" id="KW-0255">Endonuclease</keyword>
<evidence type="ECO:0000313" key="2">
    <source>
        <dbReference type="Proteomes" id="UP000061457"/>
    </source>
</evidence>
<sequence length="177" mass="20011">MIVAIDVQYTNDKAFVACVAFNNWQAESPFKEYTTVVNQIEEYEPGAFYKRELPCILKVLSDHALKPDTIVVDGYVYLDAHQKPGLGKHVFDALHGESSVVGVAKKPFLDIGDEHAIYRGESIKPLYVTSTESTQVAKQHILHMHGKHRIPTLLKRADQLCREFAKSSQHLSEEFNI</sequence>
<proteinExistence type="predicted"/>
<dbReference type="GO" id="GO:0004519">
    <property type="term" value="F:endonuclease activity"/>
    <property type="evidence" value="ECO:0007669"/>
    <property type="project" value="UniProtKB-KW"/>
</dbReference>
<gene>
    <name evidence="1" type="ORF">PP2015_2199</name>
</gene>
<organism evidence="1 2">
    <name type="scientific">Pseudoalteromonas phenolica</name>
    <dbReference type="NCBI Taxonomy" id="161398"/>
    <lineage>
        <taxon>Bacteria</taxon>
        <taxon>Pseudomonadati</taxon>
        <taxon>Pseudomonadota</taxon>
        <taxon>Gammaproteobacteria</taxon>
        <taxon>Alteromonadales</taxon>
        <taxon>Pseudoalteromonadaceae</taxon>
        <taxon>Pseudoalteromonas</taxon>
    </lineage>
</organism>
<dbReference type="GO" id="GO:0006281">
    <property type="term" value="P:DNA repair"/>
    <property type="evidence" value="ECO:0007669"/>
    <property type="project" value="InterPro"/>
</dbReference>
<dbReference type="RefSeq" id="WP_058030407.1">
    <property type="nucleotide sequence ID" value="NZ_CP013187.1"/>
</dbReference>
<keyword evidence="2" id="KW-1185">Reference proteome</keyword>
<reference evidence="1 2" key="1">
    <citation type="submission" date="2015-11" db="EMBL/GenBank/DDBJ databases">
        <authorList>
            <person name="Zhang Y."/>
            <person name="Guo Z."/>
        </authorList>
    </citation>
    <scope>NUCLEOTIDE SEQUENCE [LARGE SCALE GENOMIC DNA]</scope>
    <source>
        <strain evidence="1 2">KCTC 12086</strain>
    </source>
</reference>
<keyword evidence="1" id="KW-0540">Nuclease</keyword>
<accession>A0A0S2K3K1</accession>
<protein>
    <submittedName>
        <fullName evidence="1">Endonuclease V</fullName>
    </submittedName>
</protein>
<dbReference type="PATRIC" id="fig|161398.10.peg.2237"/>
<dbReference type="KEGG" id="pphe:PP2015_2199"/>
<dbReference type="Pfam" id="PF04493">
    <property type="entry name" value="Endonuclease_5"/>
    <property type="match status" value="1"/>
</dbReference>
<dbReference type="Gene3D" id="3.30.2170.10">
    <property type="entry name" value="archaeoglobus fulgidus dsm 4304 superfamily"/>
    <property type="match status" value="1"/>
</dbReference>
<dbReference type="AlphaFoldDB" id="A0A0S2K3K1"/>
<keyword evidence="1" id="KW-0378">Hydrolase</keyword>
<dbReference type="Proteomes" id="UP000061457">
    <property type="component" value="Chromosome I"/>
</dbReference>